<dbReference type="PANTHER" id="PTHR43308:SF5">
    <property type="entry name" value="S-LAYER PROTEIN _ PEPTIDOGLYCAN ENDO-BETA-N-ACETYLGLUCOSAMINIDASE"/>
    <property type="match status" value="1"/>
</dbReference>
<feature type="domain" description="SLH" evidence="1">
    <location>
        <begin position="1513"/>
        <end position="1576"/>
    </location>
</feature>
<dbReference type="Proteomes" id="UP000463051">
    <property type="component" value="Unassembled WGS sequence"/>
</dbReference>
<protein>
    <recommendedName>
        <fullName evidence="1">SLH domain-containing protein</fullName>
    </recommendedName>
</protein>
<feature type="domain" description="SLH" evidence="1">
    <location>
        <begin position="1578"/>
        <end position="1633"/>
    </location>
</feature>
<name>A0A7X2H5D8_9BACL</name>
<dbReference type="EMBL" id="WJXB01000002">
    <property type="protein sequence ID" value="MRN53028.1"/>
    <property type="molecule type" value="Genomic_DNA"/>
</dbReference>
<dbReference type="PANTHER" id="PTHR43308">
    <property type="entry name" value="OUTER MEMBRANE PROTEIN ALPHA-RELATED"/>
    <property type="match status" value="1"/>
</dbReference>
<feature type="domain" description="SLH" evidence="1">
    <location>
        <begin position="1452"/>
        <end position="1512"/>
    </location>
</feature>
<dbReference type="PROSITE" id="PS51272">
    <property type="entry name" value="SLH"/>
    <property type="match status" value="3"/>
</dbReference>
<proteinExistence type="predicted"/>
<dbReference type="InterPro" id="IPR001119">
    <property type="entry name" value="SLH_dom"/>
</dbReference>
<dbReference type="RefSeq" id="WP_154118007.1">
    <property type="nucleotide sequence ID" value="NZ_WJXB01000002.1"/>
</dbReference>
<organism evidence="2 3">
    <name type="scientific">Paenibacillus monticola</name>
    <dbReference type="NCBI Taxonomy" id="2666075"/>
    <lineage>
        <taxon>Bacteria</taxon>
        <taxon>Bacillati</taxon>
        <taxon>Bacillota</taxon>
        <taxon>Bacilli</taxon>
        <taxon>Bacillales</taxon>
        <taxon>Paenibacillaceae</taxon>
        <taxon>Paenibacillus</taxon>
    </lineage>
</organism>
<evidence type="ECO:0000313" key="2">
    <source>
        <dbReference type="EMBL" id="MRN53028.1"/>
    </source>
</evidence>
<comment type="caution">
    <text evidence="2">The sequence shown here is derived from an EMBL/GenBank/DDBJ whole genome shotgun (WGS) entry which is preliminary data.</text>
</comment>
<dbReference type="Gene3D" id="2.60.220.30">
    <property type="match status" value="1"/>
</dbReference>
<dbReference type="InterPro" id="IPR051465">
    <property type="entry name" value="Cell_Envelope_Struct_Comp"/>
</dbReference>
<dbReference type="Pfam" id="PF00395">
    <property type="entry name" value="SLH"/>
    <property type="match status" value="3"/>
</dbReference>
<evidence type="ECO:0000259" key="1">
    <source>
        <dbReference type="PROSITE" id="PS51272"/>
    </source>
</evidence>
<accession>A0A7X2H5D8</accession>
<sequence>MHTIFKKGMSIILVLLMIMGGISGVIVPSGGTAHAAVSFAGGTGTVSDPYQIATADQLSEVRNHLEAGLYFELTADIDLSGYTNWEPIGEIFYGNMDGNGYKITHLRINRENSDGVGLFGNFGPNNMITNMRVEDVVVRGRLYSGGLVGMNSGTISNSYATGTVNGYIYAGGLVGANSLNGTISNNSYATGSVNGKEYVGGLTGFNRGIISNSYATGSVNGDRNVGGLVGGNKKTISNSYATGSVVATSTTSSIVGGLVGENSIGTISNSYATGNVSGHFVVGGLVGYNFDGGVISTSYTTGNASGGSYVGGLVGLEDAILNSVHTSISSIAGIEDIAGVSAPVTGATPVTAITAFSVYTATVSWSSTGSVFAGGTAYTATINISPRSGYTFSGLPADFFKVAGATTTNTAGSGVVTAVFPATQVVSITTPAIAGVTAPATGDTPVSMVSDTTAYTATVSWSPTTTPFSGETAYTATITITPKAWYTLTGVPEDFFTVAGAITTNAANSGIVTAVFPPTAAIITTESITGLASPVTGAIPVTTISASSAYTATVSWSPTTTVYAGGTAYSATITMTPKAGYTFAGVPADFFKVAGATTTNGANSGVVTAVFPPTAATIATKSIAGVTAPVTGEIPESTISDTTAYTAKLTWLPTTTPFRGGTAYTATIEITPKSGYTLTGVPVDFFTVAGATTTNAANSGVVTAVFPATAATIATAEITGVIAPIAGATPVGTIADTAAYTASVTWLPTTTPFGGEIVYTATIAITPKSGYTLTGVPVDFFSIAGATTTNAANSGLVTAVFPATAAIPLAIAAIVGVTAPIAGETPVRTIADTSQYTSSIAWSPVDVTFAGEIAYTAMISITPKAGYTLTGVPENFFTVAGATTTNDADSGTVTAKFPATSAIPIATAAIAGVVAPAAGATPVSTIADTAAYTAAVNWSPTTITFAGEMAYTAMISITPKAGYTLTGVPANFFSIAGATTTNDADSGIITAKFPATAAVPIATKVIAGVTAPKAGATLVTTITYSEEYTATLAWSPTTTLFVGETAYTATITITPKVGYTLTGVAADFFVVAGATTTNAVDSGVVTVVFPATAAIPIASADITGIIAPVTGATTVSTITYSEEYTATLIWSPATILFVGETAYTVTIAITPKAGYTLTGVPANFFSVAGALTTNEMDSGVVTAVFPATVAGPITTGVIAGVTAPVTGETPVATIADTSEYTATIAWSPVDVTFAGAEIYTATLTLTPKKGYTLTGVPVDFFTVTGATATNAANSGVVTAVFPVTQPASANAGSGGAFTLPSDNIVTSTNGQLTLPVNKAGVVSFEDAVKVSIPLGATDKELRLRVDKVLDTQNLLTNNEILLSPVFEILKNFSENFSKPITLYFTFDPSQVKSNQKASVFYYDEVKKSWVEVGGKVNGNKITVDINHFTKFTVLAVDNSVDIPTDETSPDMKPTINLSDITGHWAEANIKQAVSNGIVKGYLDGTFQPNHTVTRAEFAVMLMNVLKPQGKGADLTFTDTVKIGAWAQTAIAQAVQAGIITGYEDGGFRPNAEITRAEMAVILAKALGKSTEVKPTTGFADDKDIPAWAKGSVDFVKHSGLVQGKGNNEFAPQDSATRAEAVTVLLKLLAQLNN</sequence>
<dbReference type="Gene3D" id="2.160.20.110">
    <property type="match status" value="1"/>
</dbReference>
<evidence type="ECO:0000313" key="3">
    <source>
        <dbReference type="Proteomes" id="UP000463051"/>
    </source>
</evidence>
<dbReference type="InterPro" id="IPR011493">
    <property type="entry name" value="GLUG"/>
</dbReference>
<reference evidence="2 3" key="1">
    <citation type="submission" date="2019-11" db="EMBL/GenBank/DDBJ databases">
        <title>Paenibacillus monticola sp. nov., a novel PGPR strain isolated from mountain sample in China.</title>
        <authorList>
            <person name="Zhao Q."/>
            <person name="Li H.-P."/>
            <person name="Zhang J.-L."/>
        </authorList>
    </citation>
    <scope>NUCLEOTIDE SEQUENCE [LARGE SCALE GENOMIC DNA]</scope>
    <source>
        <strain evidence="2 3">LC-T2</strain>
    </source>
</reference>
<gene>
    <name evidence="2" type="ORF">GJB61_08455</name>
</gene>
<dbReference type="Pfam" id="PF07581">
    <property type="entry name" value="Glug"/>
    <property type="match status" value="3"/>
</dbReference>
<keyword evidence="3" id="KW-1185">Reference proteome</keyword>